<dbReference type="InterPro" id="IPR009050">
    <property type="entry name" value="Globin-like_sf"/>
</dbReference>
<dbReference type="InterPro" id="IPR012292">
    <property type="entry name" value="Globin/Proto"/>
</dbReference>
<keyword evidence="2" id="KW-1185">Reference proteome</keyword>
<reference evidence="2" key="1">
    <citation type="journal article" date="2019" name="Int. J. Syst. Evol. Microbiol.">
        <title>The Global Catalogue of Microorganisms (GCM) 10K type strain sequencing project: providing services to taxonomists for standard genome sequencing and annotation.</title>
        <authorList>
            <consortium name="The Broad Institute Genomics Platform"/>
            <consortium name="The Broad Institute Genome Sequencing Center for Infectious Disease"/>
            <person name="Wu L."/>
            <person name="Ma J."/>
        </authorList>
    </citation>
    <scope>NUCLEOTIDE SEQUENCE [LARGE SCALE GENOMIC DNA]</scope>
    <source>
        <strain evidence="2">KCTC 62164</strain>
    </source>
</reference>
<dbReference type="Gene3D" id="1.10.490.10">
    <property type="entry name" value="Globins"/>
    <property type="match status" value="1"/>
</dbReference>
<organism evidence="1 2">
    <name type="scientific">Kordiimonas pumila</name>
    <dbReference type="NCBI Taxonomy" id="2161677"/>
    <lineage>
        <taxon>Bacteria</taxon>
        <taxon>Pseudomonadati</taxon>
        <taxon>Pseudomonadota</taxon>
        <taxon>Alphaproteobacteria</taxon>
        <taxon>Kordiimonadales</taxon>
        <taxon>Kordiimonadaceae</taxon>
        <taxon>Kordiimonas</taxon>
    </lineage>
</organism>
<evidence type="ECO:0000313" key="1">
    <source>
        <dbReference type="EMBL" id="MFC3050303.1"/>
    </source>
</evidence>
<name>A0ABV7CZH2_9PROT</name>
<evidence type="ECO:0000313" key="2">
    <source>
        <dbReference type="Proteomes" id="UP001595444"/>
    </source>
</evidence>
<protein>
    <submittedName>
        <fullName evidence="1">Group III truncated hemoglobin</fullName>
    </submittedName>
</protein>
<accession>A0ABV7CZH2</accession>
<proteinExistence type="predicted"/>
<comment type="caution">
    <text evidence="1">The sequence shown here is derived from an EMBL/GenBank/DDBJ whole genome shotgun (WGS) entry which is preliminary data.</text>
</comment>
<dbReference type="SUPFAM" id="SSF46458">
    <property type="entry name" value="Globin-like"/>
    <property type="match status" value="1"/>
</dbReference>
<dbReference type="EMBL" id="JBHRSL010000001">
    <property type="protein sequence ID" value="MFC3050303.1"/>
    <property type="molecule type" value="Genomic_DNA"/>
</dbReference>
<dbReference type="Proteomes" id="UP001595444">
    <property type="component" value="Unassembled WGS sequence"/>
</dbReference>
<dbReference type="CDD" id="cd08916">
    <property type="entry name" value="TrHb3_P"/>
    <property type="match status" value="1"/>
</dbReference>
<gene>
    <name evidence="1" type="ORF">ACFOKA_00140</name>
</gene>
<dbReference type="RefSeq" id="WP_228073789.1">
    <property type="nucleotide sequence ID" value="NZ_CP061205.1"/>
</dbReference>
<sequence length="130" mass="14841">METKVTHTPHADRHLIRSFVEDFYTTVRKDVSIGPIFDDAIGDHWDTHFEILTDFWMTVLYGVPAYKGNPFLVHTKLERLQDSHFDIWLSIFEPSAHKCLTPTLAAKAIEKAGRIAASLRQGLFFRPAAS</sequence>